<evidence type="ECO:0000313" key="12">
    <source>
        <dbReference type="EMBL" id="MPN17631.1"/>
    </source>
</evidence>
<dbReference type="Gene3D" id="1.20.1730.10">
    <property type="entry name" value="Sodium/glucose cotransporter"/>
    <property type="match status" value="1"/>
</dbReference>
<sequence>MAIPVAILICSKYFIPFYRNGGEISAYSHMEKRFGSWARLYCVICYMLIQFSRIATITLGVALALNGLTGWSMSSIILISGVLIVLYTVMGGMKAIIWTEVIQSAIIFLGAILLLVVILVDIPGGAQNAFRIAAENSKFSLGSFNLSFAEPTFWVVFFYGLFMNLKAFGFDQTYVQRYHTAKSDKEARKSLWFGGMLYVPVSALFFSLVLCCFLITNHNQSY</sequence>
<evidence type="ECO:0000256" key="8">
    <source>
        <dbReference type="ARBA" id="ARBA00023065"/>
    </source>
</evidence>
<reference evidence="12" key="1">
    <citation type="submission" date="2019-08" db="EMBL/GenBank/DDBJ databases">
        <authorList>
            <person name="Kucharzyk K."/>
            <person name="Murdoch R.W."/>
            <person name="Higgins S."/>
            <person name="Loffler F."/>
        </authorList>
    </citation>
    <scope>NUCLEOTIDE SEQUENCE</scope>
</reference>
<evidence type="ECO:0000256" key="4">
    <source>
        <dbReference type="ARBA" id="ARBA00022475"/>
    </source>
</evidence>
<dbReference type="Pfam" id="PF00474">
    <property type="entry name" value="SSF"/>
    <property type="match status" value="1"/>
</dbReference>
<comment type="subcellular location">
    <subcellularLocation>
        <location evidence="1">Cell membrane</location>
        <topology evidence="1">Multi-pass membrane protein</topology>
    </subcellularLocation>
</comment>
<dbReference type="InterPro" id="IPR001734">
    <property type="entry name" value="Na/solute_symporter"/>
</dbReference>
<keyword evidence="10" id="KW-0739">Sodium transport</keyword>
<dbReference type="PANTHER" id="PTHR42985">
    <property type="entry name" value="SODIUM-COUPLED MONOCARBOXYLATE TRANSPORTER"/>
    <property type="match status" value="1"/>
</dbReference>
<gene>
    <name evidence="12" type="primary">sglT_12</name>
    <name evidence="12" type="ORF">SDC9_164986</name>
</gene>
<feature type="transmembrane region" description="Helical" evidence="11">
    <location>
        <begin position="40"/>
        <end position="65"/>
    </location>
</feature>
<keyword evidence="9 11" id="KW-0472">Membrane</keyword>
<feature type="transmembrane region" description="Helical" evidence="11">
    <location>
        <begin position="152"/>
        <end position="170"/>
    </location>
</feature>
<evidence type="ECO:0000256" key="9">
    <source>
        <dbReference type="ARBA" id="ARBA00023136"/>
    </source>
</evidence>
<evidence type="ECO:0000256" key="7">
    <source>
        <dbReference type="ARBA" id="ARBA00023053"/>
    </source>
</evidence>
<dbReference type="GO" id="GO:0006814">
    <property type="term" value="P:sodium ion transport"/>
    <property type="evidence" value="ECO:0007669"/>
    <property type="project" value="UniProtKB-KW"/>
</dbReference>
<comment type="similarity">
    <text evidence="2">Belongs to the sodium:solute symporter (SSF) (TC 2.A.21) family.</text>
</comment>
<evidence type="ECO:0000256" key="5">
    <source>
        <dbReference type="ARBA" id="ARBA00022692"/>
    </source>
</evidence>
<evidence type="ECO:0000256" key="1">
    <source>
        <dbReference type="ARBA" id="ARBA00004651"/>
    </source>
</evidence>
<dbReference type="AlphaFoldDB" id="A0A645FT52"/>
<feature type="transmembrane region" description="Helical" evidence="11">
    <location>
        <begin position="191"/>
        <end position="216"/>
    </location>
</feature>
<evidence type="ECO:0000256" key="3">
    <source>
        <dbReference type="ARBA" id="ARBA00022448"/>
    </source>
</evidence>
<dbReference type="PANTHER" id="PTHR42985:SF32">
    <property type="entry name" value="SODIUM IODIDE SYMPORTER"/>
    <property type="match status" value="1"/>
</dbReference>
<dbReference type="InterPro" id="IPR051163">
    <property type="entry name" value="Sodium:Solute_Symporter_SSF"/>
</dbReference>
<organism evidence="12">
    <name type="scientific">bioreactor metagenome</name>
    <dbReference type="NCBI Taxonomy" id="1076179"/>
    <lineage>
        <taxon>unclassified sequences</taxon>
        <taxon>metagenomes</taxon>
        <taxon>ecological metagenomes</taxon>
    </lineage>
</organism>
<dbReference type="InterPro" id="IPR038377">
    <property type="entry name" value="Na/Glc_symporter_sf"/>
</dbReference>
<keyword evidence="5 11" id="KW-0812">Transmembrane</keyword>
<keyword evidence="3" id="KW-0813">Transport</keyword>
<evidence type="ECO:0000256" key="6">
    <source>
        <dbReference type="ARBA" id="ARBA00022989"/>
    </source>
</evidence>
<dbReference type="PROSITE" id="PS50283">
    <property type="entry name" value="NA_SOLUT_SYMP_3"/>
    <property type="match status" value="1"/>
</dbReference>
<evidence type="ECO:0000256" key="10">
    <source>
        <dbReference type="ARBA" id="ARBA00023201"/>
    </source>
</evidence>
<feature type="transmembrane region" description="Helical" evidence="11">
    <location>
        <begin position="101"/>
        <end position="120"/>
    </location>
</feature>
<accession>A0A645FT52</accession>
<dbReference type="GO" id="GO:0005886">
    <property type="term" value="C:plasma membrane"/>
    <property type="evidence" value="ECO:0007669"/>
    <property type="project" value="UniProtKB-SubCell"/>
</dbReference>
<keyword evidence="4" id="KW-1003">Cell membrane</keyword>
<protein>
    <submittedName>
        <fullName evidence="12">Sodium/glucose cotransporter</fullName>
    </submittedName>
</protein>
<proteinExistence type="inferred from homology"/>
<dbReference type="EMBL" id="VSSQ01064810">
    <property type="protein sequence ID" value="MPN17631.1"/>
    <property type="molecule type" value="Genomic_DNA"/>
</dbReference>
<keyword evidence="8" id="KW-0406">Ion transport</keyword>
<feature type="transmembrane region" description="Helical" evidence="11">
    <location>
        <begin position="71"/>
        <end position="89"/>
    </location>
</feature>
<evidence type="ECO:0000256" key="11">
    <source>
        <dbReference type="SAM" id="Phobius"/>
    </source>
</evidence>
<name>A0A645FT52_9ZZZZ</name>
<dbReference type="GO" id="GO:0015293">
    <property type="term" value="F:symporter activity"/>
    <property type="evidence" value="ECO:0007669"/>
    <property type="project" value="TreeGrafter"/>
</dbReference>
<comment type="caution">
    <text evidence="12">The sequence shown here is derived from an EMBL/GenBank/DDBJ whole genome shotgun (WGS) entry which is preliminary data.</text>
</comment>
<keyword evidence="6 11" id="KW-1133">Transmembrane helix</keyword>
<keyword evidence="7" id="KW-0915">Sodium</keyword>
<evidence type="ECO:0000256" key="2">
    <source>
        <dbReference type="ARBA" id="ARBA00006434"/>
    </source>
</evidence>